<dbReference type="Gene3D" id="3.10.10.10">
    <property type="entry name" value="HIV Type 1 Reverse Transcriptase, subunit A, domain 1"/>
    <property type="match status" value="1"/>
</dbReference>
<dbReference type="Pfam" id="PF03732">
    <property type="entry name" value="Retrotrans_gag"/>
    <property type="match status" value="1"/>
</dbReference>
<reference evidence="20 21" key="3">
    <citation type="journal article" date="2013" name="Rice">
        <title>Improvement of the Oryza sativa Nipponbare reference genome using next generation sequence and optical map data.</title>
        <authorList>
            <person name="Kawahara Y."/>
            <person name="de la Bastide M."/>
            <person name="Hamilton J.P."/>
            <person name="Kanamori H."/>
            <person name="McCombie W.R."/>
            <person name="Ouyang S."/>
            <person name="Schwartz D.C."/>
            <person name="Tanaka T."/>
            <person name="Wu J."/>
            <person name="Zhou S."/>
            <person name="Childs K.L."/>
            <person name="Davidson R.M."/>
            <person name="Lin H."/>
            <person name="Quesada-Ocampo L."/>
            <person name="Vaillancourt B."/>
            <person name="Sakai H."/>
            <person name="Lee S.S."/>
            <person name="Kim J."/>
            <person name="Numa H."/>
            <person name="Itoh T."/>
            <person name="Buell C.R."/>
            <person name="Matsumoto T."/>
        </authorList>
    </citation>
    <scope>NUCLEOTIDE SEQUENCE [LARGE SCALE GENOMIC DNA]</scope>
    <source>
        <strain evidence="21">cv. Nipponbare</strain>
    </source>
</reference>
<evidence type="ECO:0000256" key="13">
    <source>
        <dbReference type="ARBA" id="ARBA00023125"/>
    </source>
</evidence>
<dbReference type="GO" id="GO:0006310">
    <property type="term" value="P:DNA recombination"/>
    <property type="evidence" value="ECO:0007669"/>
    <property type="project" value="UniProtKB-KW"/>
</dbReference>
<feature type="region of interest" description="Disordered" evidence="16">
    <location>
        <begin position="104"/>
        <end position="130"/>
    </location>
</feature>
<keyword evidence="12" id="KW-0239">DNA-directed DNA polymerase</keyword>
<dbReference type="InterPro" id="IPR021109">
    <property type="entry name" value="Peptidase_aspartic_dom_sf"/>
</dbReference>
<dbReference type="Pfam" id="PF00078">
    <property type="entry name" value="RVT_1"/>
    <property type="match status" value="1"/>
</dbReference>
<dbReference type="EMBL" id="AP014960">
    <property type="protein sequence ID" value="BAS88016.1"/>
    <property type="molecule type" value="Genomic_DNA"/>
</dbReference>
<dbReference type="PANTHER" id="PTHR37984">
    <property type="entry name" value="PROTEIN CBG26694"/>
    <property type="match status" value="1"/>
</dbReference>
<dbReference type="Pfam" id="PF17919">
    <property type="entry name" value="RT_RNaseH_2"/>
    <property type="match status" value="1"/>
</dbReference>
<dbReference type="InParanoid" id="A0A0P0W7K0"/>
<feature type="compositionally biased region" description="Basic and acidic residues" evidence="16">
    <location>
        <begin position="11"/>
        <end position="26"/>
    </location>
</feature>
<dbReference type="SMR" id="A0A0P0W7K0"/>
<keyword evidence="4" id="KW-0540">Nuclease</keyword>
<dbReference type="InterPro" id="IPR016197">
    <property type="entry name" value="Chromo-like_dom_sf"/>
</dbReference>
<reference evidence="20 21" key="2">
    <citation type="journal article" date="2013" name="Plant Cell Physiol.">
        <title>Rice Annotation Project Database (RAP-DB): an integrative and interactive database for rice genomics.</title>
        <authorList>
            <person name="Sakai H."/>
            <person name="Lee S.S."/>
            <person name="Tanaka T."/>
            <person name="Numa H."/>
            <person name="Kim J."/>
            <person name="Kawahara Y."/>
            <person name="Wakimoto H."/>
            <person name="Yang C.C."/>
            <person name="Iwamoto M."/>
            <person name="Abe T."/>
            <person name="Yamada Y."/>
            <person name="Muto A."/>
            <person name="Inokuchi H."/>
            <person name="Ikemura T."/>
            <person name="Matsumoto T."/>
            <person name="Sasaki T."/>
            <person name="Itoh T."/>
        </authorList>
    </citation>
    <scope>NUCLEOTIDE SEQUENCE [LARGE SCALE GENOMIC DNA]</scope>
    <source>
        <strain evidence="21">cv. Nipponbare</strain>
    </source>
</reference>
<dbReference type="GO" id="GO:0006508">
    <property type="term" value="P:proteolysis"/>
    <property type="evidence" value="ECO:0007669"/>
    <property type="project" value="UniProtKB-KW"/>
</dbReference>
<dbReference type="FunCoup" id="A0A0P0W7K0">
    <property type="interactions" value="48"/>
</dbReference>
<dbReference type="STRING" id="39947.A0A0P0W7K0"/>
<evidence type="ECO:0000256" key="8">
    <source>
        <dbReference type="ARBA" id="ARBA00022801"/>
    </source>
</evidence>
<evidence type="ECO:0000256" key="15">
    <source>
        <dbReference type="ARBA" id="ARBA00023268"/>
    </source>
</evidence>
<name>A0A0P0W7K0_ORYSJ</name>
<keyword evidence="8" id="KW-0378">Hydrolase</keyword>
<dbReference type="InterPro" id="IPR001584">
    <property type="entry name" value="Integrase_cat-core"/>
</dbReference>
<dbReference type="AlphaFoldDB" id="A0A0P0W7K0"/>
<dbReference type="GO" id="GO:0015074">
    <property type="term" value="P:DNA integration"/>
    <property type="evidence" value="ECO:0007669"/>
    <property type="project" value="UniProtKB-KW"/>
</dbReference>
<feature type="compositionally biased region" description="Low complexity" evidence="16">
    <location>
        <begin position="31"/>
        <end position="53"/>
    </location>
</feature>
<dbReference type="OMA" id="GHTEREF"/>
<dbReference type="GO" id="GO:0046872">
    <property type="term" value="F:metal ion binding"/>
    <property type="evidence" value="ECO:0007669"/>
    <property type="project" value="UniProtKB-KW"/>
</dbReference>
<keyword evidence="5" id="KW-0479">Metal-binding</keyword>
<reference evidence="21" key="1">
    <citation type="journal article" date="2005" name="Nature">
        <title>The map-based sequence of the rice genome.</title>
        <authorList>
            <consortium name="International rice genome sequencing project (IRGSP)"/>
            <person name="Matsumoto T."/>
            <person name="Wu J."/>
            <person name="Kanamori H."/>
            <person name="Katayose Y."/>
            <person name="Fujisawa M."/>
            <person name="Namiki N."/>
            <person name="Mizuno H."/>
            <person name="Yamamoto K."/>
            <person name="Antonio B.A."/>
            <person name="Baba T."/>
            <person name="Sakata K."/>
            <person name="Nagamura Y."/>
            <person name="Aoki H."/>
            <person name="Arikawa K."/>
            <person name="Arita K."/>
            <person name="Bito T."/>
            <person name="Chiden Y."/>
            <person name="Fujitsuka N."/>
            <person name="Fukunaka R."/>
            <person name="Hamada M."/>
            <person name="Harada C."/>
            <person name="Hayashi A."/>
            <person name="Hijishita S."/>
            <person name="Honda M."/>
            <person name="Hosokawa S."/>
            <person name="Ichikawa Y."/>
            <person name="Idonuma A."/>
            <person name="Iijima M."/>
            <person name="Ikeda M."/>
            <person name="Ikeno M."/>
            <person name="Ito K."/>
            <person name="Ito S."/>
            <person name="Ito T."/>
            <person name="Ito Y."/>
            <person name="Ito Y."/>
            <person name="Iwabuchi A."/>
            <person name="Kamiya K."/>
            <person name="Karasawa W."/>
            <person name="Kurita K."/>
            <person name="Katagiri S."/>
            <person name="Kikuta A."/>
            <person name="Kobayashi H."/>
            <person name="Kobayashi N."/>
            <person name="Machita K."/>
            <person name="Maehara T."/>
            <person name="Masukawa M."/>
            <person name="Mizubayashi T."/>
            <person name="Mukai Y."/>
            <person name="Nagasaki H."/>
            <person name="Nagata Y."/>
            <person name="Naito S."/>
            <person name="Nakashima M."/>
            <person name="Nakama Y."/>
            <person name="Nakamichi Y."/>
            <person name="Nakamura M."/>
            <person name="Meguro A."/>
            <person name="Negishi M."/>
            <person name="Ohta I."/>
            <person name="Ohta T."/>
            <person name="Okamoto M."/>
            <person name="Ono N."/>
            <person name="Saji S."/>
            <person name="Sakaguchi M."/>
            <person name="Sakai K."/>
            <person name="Shibata M."/>
            <person name="Shimokawa T."/>
            <person name="Song J."/>
            <person name="Takazaki Y."/>
            <person name="Terasawa K."/>
            <person name="Tsugane M."/>
            <person name="Tsuji K."/>
            <person name="Ueda S."/>
            <person name="Waki K."/>
            <person name="Yamagata H."/>
            <person name="Yamamoto M."/>
            <person name="Yamamoto S."/>
            <person name="Yamane H."/>
            <person name="Yoshiki S."/>
            <person name="Yoshihara R."/>
            <person name="Yukawa K."/>
            <person name="Zhong H."/>
            <person name="Yano M."/>
            <person name="Yuan Q."/>
            <person name="Ouyang S."/>
            <person name="Liu J."/>
            <person name="Jones K.M."/>
            <person name="Gansberger K."/>
            <person name="Moffat K."/>
            <person name="Hill J."/>
            <person name="Bera J."/>
            <person name="Fadrosh D."/>
            <person name="Jin S."/>
            <person name="Johri S."/>
            <person name="Kim M."/>
            <person name="Overton L."/>
            <person name="Reardon M."/>
            <person name="Tsitrin T."/>
            <person name="Vuong H."/>
            <person name="Weaver B."/>
            <person name="Ciecko A."/>
            <person name="Tallon L."/>
            <person name="Jackson J."/>
            <person name="Pai G."/>
            <person name="Aken S.V."/>
            <person name="Utterback T."/>
            <person name="Reidmuller S."/>
            <person name="Feldblyum T."/>
            <person name="Hsiao J."/>
            <person name="Zismann V."/>
            <person name="Iobst S."/>
            <person name="de Vazeille A.R."/>
            <person name="Buell C.R."/>
            <person name="Ying K."/>
            <person name="Li Y."/>
            <person name="Lu T."/>
            <person name="Huang Y."/>
            <person name="Zhao Q."/>
            <person name="Feng Q."/>
            <person name="Zhang L."/>
            <person name="Zhu J."/>
            <person name="Weng Q."/>
            <person name="Mu J."/>
            <person name="Lu Y."/>
            <person name="Fan D."/>
            <person name="Liu Y."/>
            <person name="Guan J."/>
            <person name="Zhang Y."/>
            <person name="Yu S."/>
            <person name="Liu X."/>
            <person name="Zhang Y."/>
            <person name="Hong G."/>
            <person name="Han B."/>
            <person name="Choisne N."/>
            <person name="Demange N."/>
            <person name="Orjeda G."/>
            <person name="Samain S."/>
            <person name="Cattolico L."/>
            <person name="Pelletier E."/>
            <person name="Couloux A."/>
            <person name="Segurens B."/>
            <person name="Wincker P."/>
            <person name="D'Hont A."/>
            <person name="Scarpelli C."/>
            <person name="Weissenbach J."/>
            <person name="Salanoubat M."/>
            <person name="Quetier F."/>
            <person name="Yu Y."/>
            <person name="Kim H.R."/>
            <person name="Rambo T."/>
            <person name="Currie J."/>
            <person name="Collura K."/>
            <person name="Luo M."/>
            <person name="Yang T."/>
            <person name="Ammiraju J.S.S."/>
            <person name="Engler F."/>
            <person name="Soderlund C."/>
            <person name="Wing R.A."/>
            <person name="Palmer L.E."/>
            <person name="de la Bastide M."/>
            <person name="Spiegel L."/>
            <person name="Nascimento L."/>
            <person name="Zutavern T."/>
            <person name="O'Shaughnessy A."/>
            <person name="Dike S."/>
            <person name="Dedhia N."/>
            <person name="Preston R."/>
            <person name="Balija V."/>
            <person name="McCombie W.R."/>
            <person name="Chow T."/>
            <person name="Chen H."/>
            <person name="Chung M."/>
            <person name="Chen C."/>
            <person name="Shaw J."/>
            <person name="Wu H."/>
            <person name="Hsiao K."/>
            <person name="Chao Y."/>
            <person name="Chu M."/>
            <person name="Cheng C."/>
            <person name="Hour A."/>
            <person name="Lee P."/>
            <person name="Lin S."/>
            <person name="Lin Y."/>
            <person name="Liou J."/>
            <person name="Liu S."/>
            <person name="Hsing Y."/>
            <person name="Raghuvanshi S."/>
            <person name="Mohanty A."/>
            <person name="Bharti A.K."/>
            <person name="Gaur A."/>
            <person name="Gupta V."/>
            <person name="Kumar D."/>
            <person name="Ravi V."/>
            <person name="Vij S."/>
            <person name="Kapur A."/>
            <person name="Khurana P."/>
            <person name="Khurana P."/>
            <person name="Khurana J.P."/>
            <person name="Tyagi A.K."/>
            <person name="Gaikwad K."/>
            <person name="Singh A."/>
            <person name="Dalal V."/>
            <person name="Srivastava S."/>
            <person name="Dixit A."/>
            <person name="Pal A.K."/>
            <person name="Ghazi I.A."/>
            <person name="Yadav M."/>
            <person name="Pandit A."/>
            <person name="Bhargava A."/>
            <person name="Sureshbabu K."/>
            <person name="Batra K."/>
            <person name="Sharma T.R."/>
            <person name="Mohapatra T."/>
            <person name="Singh N.K."/>
            <person name="Messing J."/>
            <person name="Nelson A.B."/>
            <person name="Fuks G."/>
            <person name="Kavchok S."/>
            <person name="Keizer G."/>
            <person name="Linton E."/>
            <person name="Llaca V."/>
            <person name="Song R."/>
            <person name="Tanyolac B."/>
            <person name="Young S."/>
            <person name="Ho-Il K."/>
            <person name="Hahn J.H."/>
            <person name="Sangsakoo G."/>
            <person name="Vanavichit A."/>
            <person name="de Mattos Luiz.A.T."/>
            <person name="Zimmer P.D."/>
            <person name="Malone G."/>
            <person name="Dellagostin O."/>
            <person name="de Oliveira A.C."/>
            <person name="Bevan M."/>
            <person name="Bancroft I."/>
            <person name="Minx P."/>
            <person name="Cordum H."/>
            <person name="Wilson R."/>
            <person name="Cheng Z."/>
            <person name="Jin W."/>
            <person name="Jiang J."/>
            <person name="Leong S.A."/>
            <person name="Iwama H."/>
            <person name="Gojobori T."/>
            <person name="Itoh T."/>
            <person name="Niimura Y."/>
            <person name="Fujii Y."/>
            <person name="Habara T."/>
            <person name="Sakai H."/>
            <person name="Sato Y."/>
            <person name="Wilson G."/>
            <person name="Kumar K."/>
            <person name="McCouch S."/>
            <person name="Juretic N."/>
            <person name="Hoen D."/>
            <person name="Wright S."/>
            <person name="Bruskiewich R."/>
            <person name="Bureau T."/>
            <person name="Miyao A."/>
            <person name="Hirochika H."/>
            <person name="Nishikawa T."/>
            <person name="Kadowaki K."/>
            <person name="Sugiura M."/>
            <person name="Burr B."/>
            <person name="Sasaki T."/>
        </authorList>
    </citation>
    <scope>NUCLEOTIDE SEQUENCE [LARGE SCALE GENOMIC DNA]</scope>
    <source>
        <strain evidence="21">cv. Nipponbare</strain>
    </source>
</reference>
<dbReference type="SUPFAM" id="SSF53098">
    <property type="entry name" value="Ribonuclease H-like"/>
    <property type="match status" value="1"/>
</dbReference>
<keyword evidence="21" id="KW-1185">Reference proteome</keyword>
<evidence type="ECO:0000256" key="16">
    <source>
        <dbReference type="SAM" id="MobiDB-lite"/>
    </source>
</evidence>
<evidence type="ECO:0000256" key="9">
    <source>
        <dbReference type="ARBA" id="ARBA00022842"/>
    </source>
</evidence>
<dbReference type="InterPro" id="IPR041588">
    <property type="entry name" value="Integrase_H2C2"/>
</dbReference>
<dbReference type="PROSITE" id="PS50878">
    <property type="entry name" value="RT_POL"/>
    <property type="match status" value="1"/>
</dbReference>
<feature type="compositionally biased region" description="Pro residues" evidence="16">
    <location>
        <begin position="54"/>
        <end position="65"/>
    </location>
</feature>
<keyword evidence="10" id="KW-0229">DNA integration</keyword>
<dbReference type="GO" id="GO:0004190">
    <property type="term" value="F:aspartic-type endopeptidase activity"/>
    <property type="evidence" value="ECO:0007669"/>
    <property type="project" value="UniProtKB-KW"/>
</dbReference>
<evidence type="ECO:0000256" key="4">
    <source>
        <dbReference type="ARBA" id="ARBA00022722"/>
    </source>
</evidence>
<keyword evidence="13" id="KW-0238">DNA-binding</keyword>
<dbReference type="InterPro" id="IPR005162">
    <property type="entry name" value="Retrotrans_gag_dom"/>
</dbReference>
<dbReference type="FunFam" id="3.30.70.270:FF:000020">
    <property type="entry name" value="Transposon Tf2-6 polyprotein-like Protein"/>
    <property type="match status" value="1"/>
</dbReference>
<feature type="region of interest" description="Disordered" evidence="16">
    <location>
        <begin position="290"/>
        <end position="309"/>
    </location>
</feature>
<evidence type="ECO:0000259" key="17">
    <source>
        <dbReference type="PROSITE" id="PS50013"/>
    </source>
</evidence>
<dbReference type="Gramene" id="Os04t0191000-01">
    <property type="protein sequence ID" value="Os04t0191000-01"/>
    <property type="gene ID" value="Os04g0191000"/>
</dbReference>
<feature type="compositionally biased region" description="Low complexity" evidence="16">
    <location>
        <begin position="299"/>
        <end position="309"/>
    </location>
</feature>
<keyword evidence="15" id="KW-0511">Multifunctional enzyme</keyword>
<evidence type="ECO:0000256" key="10">
    <source>
        <dbReference type="ARBA" id="ARBA00022908"/>
    </source>
</evidence>
<dbReference type="FunFam" id="3.10.10.10:FF:000007">
    <property type="entry name" value="Retrovirus-related Pol polyprotein from transposon 17.6-like Protein"/>
    <property type="match status" value="1"/>
</dbReference>
<dbReference type="InterPro" id="IPR000477">
    <property type="entry name" value="RT_dom"/>
</dbReference>
<evidence type="ECO:0000259" key="18">
    <source>
        <dbReference type="PROSITE" id="PS50878"/>
    </source>
</evidence>
<dbReference type="InterPro" id="IPR056924">
    <property type="entry name" value="SH3_Tf2-1"/>
</dbReference>
<dbReference type="InterPro" id="IPR012337">
    <property type="entry name" value="RNaseH-like_sf"/>
</dbReference>
<feature type="domain" description="Chromo" evidence="17">
    <location>
        <begin position="1431"/>
        <end position="1463"/>
    </location>
</feature>
<dbReference type="Pfam" id="PF24626">
    <property type="entry name" value="SH3_Tf2-1"/>
    <property type="match status" value="1"/>
</dbReference>
<dbReference type="SUPFAM" id="SSF54160">
    <property type="entry name" value="Chromo domain-like"/>
    <property type="match status" value="1"/>
</dbReference>
<gene>
    <name evidence="20" type="ordered locus">Os04g0191000</name>
    <name evidence="20" type="ORF">OSNPB_040191000</name>
</gene>
<feature type="domain" description="Reverse transcriptase" evidence="18">
    <location>
        <begin position="614"/>
        <end position="789"/>
    </location>
</feature>
<proteinExistence type="predicted"/>
<dbReference type="GO" id="GO:0003964">
    <property type="term" value="F:RNA-directed DNA polymerase activity"/>
    <property type="evidence" value="ECO:0007669"/>
    <property type="project" value="UniProtKB-KW"/>
</dbReference>
<dbReference type="GO" id="GO:0004519">
    <property type="term" value="F:endonuclease activity"/>
    <property type="evidence" value="ECO:0007669"/>
    <property type="project" value="UniProtKB-KW"/>
</dbReference>
<keyword evidence="1" id="KW-0645">Protease</keyword>
<dbReference type="GO" id="GO:0003887">
    <property type="term" value="F:DNA-directed DNA polymerase activity"/>
    <property type="evidence" value="ECO:0007669"/>
    <property type="project" value="UniProtKB-KW"/>
</dbReference>
<dbReference type="CDD" id="cd00303">
    <property type="entry name" value="retropepsin_like"/>
    <property type="match status" value="1"/>
</dbReference>
<dbReference type="Pfam" id="PF08284">
    <property type="entry name" value="RVP_2"/>
    <property type="match status" value="1"/>
</dbReference>
<dbReference type="SUPFAM" id="SSF50630">
    <property type="entry name" value="Acid proteases"/>
    <property type="match status" value="1"/>
</dbReference>
<evidence type="ECO:0000256" key="14">
    <source>
        <dbReference type="ARBA" id="ARBA00023172"/>
    </source>
</evidence>
<feature type="region of interest" description="Disordered" evidence="16">
    <location>
        <begin position="1"/>
        <end position="73"/>
    </location>
</feature>
<dbReference type="PROSITE" id="PS50994">
    <property type="entry name" value="INTEGRASE"/>
    <property type="match status" value="1"/>
</dbReference>
<keyword evidence="9" id="KW-0460">Magnesium</keyword>
<dbReference type="Pfam" id="PF17921">
    <property type="entry name" value="Integrase_H2C2"/>
    <property type="match status" value="1"/>
</dbReference>
<dbReference type="Gene3D" id="3.30.70.270">
    <property type="match status" value="2"/>
</dbReference>
<dbReference type="SUPFAM" id="SSF56672">
    <property type="entry name" value="DNA/RNA polymerases"/>
    <property type="match status" value="1"/>
</dbReference>
<dbReference type="PANTHER" id="PTHR37984:SF5">
    <property type="entry name" value="PROTEIN NYNRIN-LIKE"/>
    <property type="match status" value="1"/>
</dbReference>
<dbReference type="Gene3D" id="2.40.70.10">
    <property type="entry name" value="Acid Proteases"/>
    <property type="match status" value="1"/>
</dbReference>
<evidence type="ECO:0000256" key="11">
    <source>
        <dbReference type="ARBA" id="ARBA00022918"/>
    </source>
</evidence>
<evidence type="ECO:0000256" key="3">
    <source>
        <dbReference type="ARBA" id="ARBA00022695"/>
    </source>
</evidence>
<dbReference type="PaxDb" id="39947-A0A0P0W7K0"/>
<evidence type="ECO:0000313" key="20">
    <source>
        <dbReference type="EMBL" id="BAS88016.1"/>
    </source>
</evidence>
<evidence type="ECO:0000256" key="1">
    <source>
        <dbReference type="ARBA" id="ARBA00022670"/>
    </source>
</evidence>
<dbReference type="InterPro" id="IPR043128">
    <property type="entry name" value="Rev_trsase/Diguanyl_cyclase"/>
</dbReference>
<keyword evidence="2" id="KW-0808">Transferase</keyword>
<dbReference type="Proteomes" id="UP000059680">
    <property type="component" value="Chromosome 4"/>
</dbReference>
<evidence type="ECO:0000259" key="19">
    <source>
        <dbReference type="PROSITE" id="PS50994"/>
    </source>
</evidence>
<feature type="compositionally biased region" description="Basic and acidic residues" evidence="16">
    <location>
        <begin position="116"/>
        <end position="130"/>
    </location>
</feature>
<organism evidence="20 21">
    <name type="scientific">Oryza sativa subsp. japonica</name>
    <name type="common">Rice</name>
    <dbReference type="NCBI Taxonomy" id="39947"/>
    <lineage>
        <taxon>Eukaryota</taxon>
        <taxon>Viridiplantae</taxon>
        <taxon>Streptophyta</taxon>
        <taxon>Embryophyta</taxon>
        <taxon>Tracheophyta</taxon>
        <taxon>Spermatophyta</taxon>
        <taxon>Magnoliopsida</taxon>
        <taxon>Liliopsida</taxon>
        <taxon>Poales</taxon>
        <taxon>Poaceae</taxon>
        <taxon>BOP clade</taxon>
        <taxon>Oryzoideae</taxon>
        <taxon>Oryzeae</taxon>
        <taxon>Oryzinae</taxon>
        <taxon>Oryza</taxon>
        <taxon>Oryza sativa</taxon>
    </lineage>
</organism>
<dbReference type="PROSITE" id="PS50013">
    <property type="entry name" value="CHROMO_2"/>
    <property type="match status" value="1"/>
</dbReference>
<evidence type="ECO:0000256" key="12">
    <source>
        <dbReference type="ARBA" id="ARBA00022932"/>
    </source>
</evidence>
<keyword evidence="11" id="KW-0695">RNA-directed DNA polymerase</keyword>
<keyword evidence="3" id="KW-0548">Nucleotidyltransferase</keyword>
<evidence type="ECO:0000256" key="5">
    <source>
        <dbReference type="ARBA" id="ARBA00022723"/>
    </source>
</evidence>
<evidence type="ECO:0000256" key="2">
    <source>
        <dbReference type="ARBA" id="ARBA00022679"/>
    </source>
</evidence>
<feature type="domain" description="Integrase catalytic" evidence="19">
    <location>
        <begin position="1126"/>
        <end position="1288"/>
    </location>
</feature>
<dbReference type="InterPro" id="IPR036397">
    <property type="entry name" value="RNaseH_sf"/>
</dbReference>
<dbReference type="Gene3D" id="3.30.420.10">
    <property type="entry name" value="Ribonuclease H-like superfamily/Ribonuclease H"/>
    <property type="match status" value="1"/>
</dbReference>
<dbReference type="InterPro" id="IPR041577">
    <property type="entry name" value="RT_RNaseH_2"/>
</dbReference>
<dbReference type="CDD" id="cd01647">
    <property type="entry name" value="RT_LTR"/>
    <property type="match status" value="1"/>
</dbReference>
<evidence type="ECO:0000256" key="6">
    <source>
        <dbReference type="ARBA" id="ARBA00022750"/>
    </source>
</evidence>
<dbReference type="InterPro" id="IPR000953">
    <property type="entry name" value="Chromo/chromo_shadow_dom"/>
</dbReference>
<evidence type="ECO:0000256" key="7">
    <source>
        <dbReference type="ARBA" id="ARBA00022759"/>
    </source>
</evidence>
<keyword evidence="14" id="KW-0233">DNA recombination</keyword>
<sequence length="1538" mass="171119">PPHRKTTAGDYELRSRGPPTLDHKALDNLVSRSTRSSAPAAAAPSSSTPDAATSPPPAPPSPVPSPASAANPAADMAEPTIADLLKEIKNMSAELTSLKADMATMKDKASTAASTETRHPDGLRDLDLPPRPKKWDFPRYDGTTDPLLFLNKFEAYFRHHRTMAEERVGMASYHLDDVTQTWYTQLLEDEGTPTWGRFKELVNLRFGPPLRSAPLFELSECRRTGTVEEYSNRFQALLPRAGRLDESQRVQLFTGGLLPPLSHAVRIHHPETLAAAMSLARQVELMERDRPAPPPLRAPPRGLLPAPAPRLALPAPAQQLALPAPPAAAPQGRDAANPRRLTPEEMAERCRQGLCFNCNEKFTRGHNRFCRRLFFVDGVEIDDVAIEGDAAAAAGDTEAPVFSLHAVAGVPIADTIQLQVTVGDASLLALLDGGSTHSFIGEEAARRAGLPIQSSPRMTAIVANGERVACPGVIRDAAFTINGSTFHTDLFVMPLAGFDVVLGTRWLGTLGPIVWDFTSRSMAFQRDGQRFAWKGVASTSTTHLRTLAAASGTLLDELLVAYEDVFGEPTGLPPPRGRDHAIVLKPSSAPVAVRPYRYPAAHKDELERQCAAMIEQGVVRRSDSPFSSPVLLVKKADGSWRFCVDYRALNALTVKDAFPIPVVDELHGARFFTKLDLRSGYHQVRMRPEDVHKTAFRTHDGLYEFLVMPFGLCNAPATFQALMNDVLRPFLRRFVLVFFDDILIYSETWTDHLRHLRTVLSVLRQHRLFVKRSKCTFGSPSVSYLGHVISEAGVAMDPAKVQAIHEWLVPRSARAVRSFLGLAGYYRKFVHNYGTIAAPLTALTKKDGFSWTEDTAAAFDALKAAVTSAPVLAMPDFAKPFTVEGDASTHGFGAVLVQDGHPVAFFSRPVVLRHRALAAYERELIGLVHAVRHWRPYLWGRRFVVKTDHYSLKYLLDQRLATIPQHHWVGKLLGFDFAVEYKPGAANTVADALSRRDTEEGAILALSAPRFDFISKLHDAQRQDPALTALRDEVSAGTRTGPWALVDDLLQYNSWLYIPPASPLAREIIEATHEDGHEGVKRTMHRLRREFHIPNMKQLVQDWVRSCAVCQRYKSEHLSPAGLLLPLPVPQGVWTDIALDFIEALPRVRGKSVILTVVDRFSKYCHFIPLAHPYSAESVAQAFFAEIVHLHGVPQSMVSDRDPIFTSTFWRELMRLMGTKLHMTTAFHPQSDGQSEAANRVIIMYLRCLTGDRPRQWLRWLPWAEFIFNTAYQSSLRDTPFRVVYGRDPPSIRSYEAGDTRVAAVAKSMEERAEFLFDIRYRLEQAQAVQKLHYDKHHRHVAYQVGDWALLRLRQRPTTSLPQSGTGKLKPRFYGPYRITELINDVAVRLELPAGARLHDVFHIGLLKKFHGPPPGAPPALPPLHHGAIAPEPERAVRFRLARGVRQALVQWKGESPASATWEDIEVLRAKYPALQLEDELSLEEGGDVMWGKTYTRRHRARDVRRAAERAGARMDAERAVIAGTAHATEDEAISASG</sequence>
<keyword evidence="7" id="KW-0255">Endonuclease</keyword>
<protein>
    <submittedName>
        <fullName evidence="20">Os04g0191000 protein</fullName>
    </submittedName>
</protein>
<evidence type="ECO:0000313" key="21">
    <source>
        <dbReference type="Proteomes" id="UP000059680"/>
    </source>
</evidence>
<feature type="non-terminal residue" evidence="20">
    <location>
        <position position="1"/>
    </location>
</feature>
<accession>A0A0P0W7K0</accession>
<dbReference type="eggNOG" id="KOG0017">
    <property type="taxonomic scope" value="Eukaryota"/>
</dbReference>
<dbReference type="CDD" id="cd09274">
    <property type="entry name" value="RNase_HI_RT_Ty3"/>
    <property type="match status" value="1"/>
</dbReference>
<dbReference type="GO" id="GO:0003677">
    <property type="term" value="F:DNA binding"/>
    <property type="evidence" value="ECO:0007669"/>
    <property type="project" value="UniProtKB-KW"/>
</dbReference>
<dbReference type="InterPro" id="IPR043502">
    <property type="entry name" value="DNA/RNA_pol_sf"/>
</dbReference>
<dbReference type="InterPro" id="IPR050951">
    <property type="entry name" value="Retrovirus_Pol_polyprotein"/>
</dbReference>
<dbReference type="Pfam" id="PF00665">
    <property type="entry name" value="rve"/>
    <property type="match status" value="1"/>
</dbReference>
<keyword evidence="6" id="KW-0064">Aspartyl protease</keyword>
<dbReference type="Gene3D" id="1.10.340.70">
    <property type="match status" value="1"/>
</dbReference>
<dbReference type="FunFam" id="3.30.420.10:FF:000219">
    <property type="entry name" value="Putative retroelement"/>
    <property type="match status" value="1"/>
</dbReference>